<sequence length="148" mass="16787">MGILIDRKGGRSMTETVLEKRRFPRKLLKETAQVLDNDTGQLLGVLEDVSKGGFSLLTYHNIRQDEVRNITLVLPGPQKSYHRVSLIAECVWCQSGKTQGDKSRPDSPETIFADSPENQAPENYSAGFQLREIDEQNLVALNYFIRDY</sequence>
<reference evidence="3 4" key="1">
    <citation type="submission" date="2014-06" db="EMBL/GenBank/DDBJ databases">
        <title>Whole Genome Sequences of Three Symbiotic Endozoicomonas Bacteria.</title>
        <authorList>
            <person name="Neave M.J."/>
            <person name="Apprill A."/>
            <person name="Voolstra C.R."/>
        </authorList>
    </citation>
    <scope>NUCLEOTIDE SEQUENCE [LARGE SCALE GENOMIC DNA]</scope>
    <source>
        <strain evidence="3 4">LMG 24815</strain>
    </source>
</reference>
<accession>A0A081N1N6</accession>
<proteinExistence type="predicted"/>
<protein>
    <recommendedName>
        <fullName evidence="2">PilZ domain-containing protein</fullName>
    </recommendedName>
</protein>
<evidence type="ECO:0000313" key="3">
    <source>
        <dbReference type="EMBL" id="KEQ12359.1"/>
    </source>
</evidence>
<feature type="region of interest" description="Disordered" evidence="1">
    <location>
        <begin position="96"/>
        <end position="119"/>
    </location>
</feature>
<dbReference type="Proteomes" id="UP000028006">
    <property type="component" value="Unassembled WGS sequence"/>
</dbReference>
<feature type="domain" description="PilZ" evidence="2">
    <location>
        <begin position="19"/>
        <end position="98"/>
    </location>
</feature>
<name>A0A081N1N6_9GAMM</name>
<keyword evidence="4" id="KW-1185">Reference proteome</keyword>
<dbReference type="SUPFAM" id="SSF141371">
    <property type="entry name" value="PilZ domain-like"/>
    <property type="match status" value="1"/>
</dbReference>
<gene>
    <name evidence="3" type="ORF">GZ77_17565</name>
</gene>
<dbReference type="InterPro" id="IPR009875">
    <property type="entry name" value="PilZ_domain"/>
</dbReference>
<dbReference type="EMBL" id="JOKG01000004">
    <property type="protein sequence ID" value="KEQ12359.1"/>
    <property type="molecule type" value="Genomic_DNA"/>
</dbReference>
<dbReference type="GO" id="GO:0035438">
    <property type="term" value="F:cyclic-di-GMP binding"/>
    <property type="evidence" value="ECO:0007669"/>
    <property type="project" value="InterPro"/>
</dbReference>
<dbReference type="Gene3D" id="2.40.10.220">
    <property type="entry name" value="predicted glycosyltransferase like domains"/>
    <property type="match status" value="1"/>
</dbReference>
<dbReference type="AlphaFoldDB" id="A0A081N1N6"/>
<evidence type="ECO:0000259" key="2">
    <source>
        <dbReference type="Pfam" id="PF07238"/>
    </source>
</evidence>
<evidence type="ECO:0000256" key="1">
    <source>
        <dbReference type="SAM" id="MobiDB-lite"/>
    </source>
</evidence>
<dbReference type="Pfam" id="PF07238">
    <property type="entry name" value="PilZ"/>
    <property type="match status" value="1"/>
</dbReference>
<evidence type="ECO:0000313" key="4">
    <source>
        <dbReference type="Proteomes" id="UP000028006"/>
    </source>
</evidence>
<comment type="caution">
    <text evidence="3">The sequence shown here is derived from an EMBL/GenBank/DDBJ whole genome shotgun (WGS) entry which is preliminary data.</text>
</comment>
<organism evidence="3 4">
    <name type="scientific">Endozoicomonas montiporae</name>
    <dbReference type="NCBI Taxonomy" id="1027273"/>
    <lineage>
        <taxon>Bacteria</taxon>
        <taxon>Pseudomonadati</taxon>
        <taxon>Pseudomonadota</taxon>
        <taxon>Gammaproteobacteria</taxon>
        <taxon>Oceanospirillales</taxon>
        <taxon>Endozoicomonadaceae</taxon>
        <taxon>Endozoicomonas</taxon>
    </lineage>
</organism>